<evidence type="ECO:0000259" key="6">
    <source>
        <dbReference type="Pfam" id="PF00916"/>
    </source>
</evidence>
<evidence type="ECO:0000313" key="8">
    <source>
        <dbReference type="Proteomes" id="UP000823775"/>
    </source>
</evidence>
<reference evidence="7 8" key="1">
    <citation type="journal article" date="2021" name="BMC Genomics">
        <title>Datura genome reveals duplications of psychoactive alkaloid biosynthetic genes and high mutation rate following tissue culture.</title>
        <authorList>
            <person name="Rajewski A."/>
            <person name="Carter-House D."/>
            <person name="Stajich J."/>
            <person name="Litt A."/>
        </authorList>
    </citation>
    <scope>NUCLEOTIDE SEQUENCE [LARGE SCALE GENOMIC DNA]</scope>
    <source>
        <strain evidence="7">AR-01</strain>
    </source>
</reference>
<comment type="caution">
    <text evidence="7">The sequence shown here is derived from an EMBL/GenBank/DDBJ whole genome shotgun (WGS) entry which is preliminary data.</text>
</comment>
<keyword evidence="3" id="KW-1133">Transmembrane helix</keyword>
<evidence type="ECO:0000313" key="7">
    <source>
        <dbReference type="EMBL" id="MCD9637683.1"/>
    </source>
</evidence>
<evidence type="ECO:0000256" key="4">
    <source>
        <dbReference type="ARBA" id="ARBA00023136"/>
    </source>
</evidence>
<accession>A0ABS8USD9</accession>
<evidence type="ECO:0000256" key="1">
    <source>
        <dbReference type="ARBA" id="ARBA00004141"/>
    </source>
</evidence>
<dbReference type="Pfam" id="PF00916">
    <property type="entry name" value="Sulfate_transp"/>
    <property type="match status" value="1"/>
</dbReference>
<feature type="region of interest" description="Disordered" evidence="5">
    <location>
        <begin position="1"/>
        <end position="28"/>
    </location>
</feature>
<evidence type="ECO:0000256" key="3">
    <source>
        <dbReference type="ARBA" id="ARBA00022989"/>
    </source>
</evidence>
<proteinExistence type="predicted"/>
<name>A0ABS8USD9_DATST</name>
<gene>
    <name evidence="7" type="primary">SULTR3:4_5</name>
    <name evidence="7" type="ORF">HAX54_021095</name>
</gene>
<dbReference type="Proteomes" id="UP000823775">
    <property type="component" value="Unassembled WGS sequence"/>
</dbReference>
<organism evidence="7 8">
    <name type="scientific">Datura stramonium</name>
    <name type="common">Jimsonweed</name>
    <name type="synonym">Common thornapple</name>
    <dbReference type="NCBI Taxonomy" id="4076"/>
    <lineage>
        <taxon>Eukaryota</taxon>
        <taxon>Viridiplantae</taxon>
        <taxon>Streptophyta</taxon>
        <taxon>Embryophyta</taxon>
        <taxon>Tracheophyta</taxon>
        <taxon>Spermatophyta</taxon>
        <taxon>Magnoliopsida</taxon>
        <taxon>eudicotyledons</taxon>
        <taxon>Gunneridae</taxon>
        <taxon>Pentapetalae</taxon>
        <taxon>asterids</taxon>
        <taxon>lamiids</taxon>
        <taxon>Solanales</taxon>
        <taxon>Solanaceae</taxon>
        <taxon>Solanoideae</taxon>
        <taxon>Datureae</taxon>
        <taxon>Datura</taxon>
    </lineage>
</organism>
<evidence type="ECO:0000256" key="5">
    <source>
        <dbReference type="SAM" id="MobiDB-lite"/>
    </source>
</evidence>
<dbReference type="InterPro" id="IPR001902">
    <property type="entry name" value="SLC26A/SulP_fam"/>
</dbReference>
<comment type="subcellular location">
    <subcellularLocation>
        <location evidence="1">Membrane</location>
        <topology evidence="1">Multi-pass membrane protein</topology>
    </subcellularLocation>
</comment>
<protein>
    <submittedName>
        <fullName evidence="7">Sulfate transporter 3.4</fullName>
    </submittedName>
</protein>
<dbReference type="EMBL" id="JACEIK010002539">
    <property type="protein sequence ID" value="MCD9637683.1"/>
    <property type="molecule type" value="Genomic_DNA"/>
</dbReference>
<feature type="domain" description="SLC26A/SulP transporter" evidence="6">
    <location>
        <begin position="97"/>
        <end position="130"/>
    </location>
</feature>
<keyword evidence="2" id="KW-0812">Transmembrane</keyword>
<evidence type="ECO:0000256" key="2">
    <source>
        <dbReference type="ARBA" id="ARBA00022692"/>
    </source>
</evidence>
<dbReference type="InterPro" id="IPR011547">
    <property type="entry name" value="SLC26A/SulP_dom"/>
</dbReference>
<dbReference type="PANTHER" id="PTHR11814">
    <property type="entry name" value="SULFATE TRANSPORTER"/>
    <property type="match status" value="1"/>
</dbReference>
<keyword evidence="4" id="KW-0472">Membrane</keyword>
<sequence length="132" mass="14582">MTLNSIKVEDSAGDASDEHGAEASSSASMLPGGVHKVCLPPYRTTFQKLRHRLSEIFFPDDPLHRFKNQTGLRRFVLGIEFFFPVLEWGPKYNVKLLRSDIIAGITIASLSIPQGISYAKLANLPPILGLCK</sequence>
<keyword evidence="8" id="KW-1185">Reference proteome</keyword>